<feature type="region of interest" description="Disordered" evidence="1">
    <location>
        <begin position="283"/>
        <end position="375"/>
    </location>
</feature>
<evidence type="ECO:0000313" key="3">
    <source>
        <dbReference type="EMBL" id="OQR77744.1"/>
    </source>
</evidence>
<dbReference type="AlphaFoldDB" id="A0A1V9XW65"/>
<feature type="compositionally biased region" description="Polar residues" evidence="1">
    <location>
        <begin position="644"/>
        <end position="666"/>
    </location>
</feature>
<accession>A0A1V9XW65</accession>
<feature type="compositionally biased region" description="Basic and acidic residues" evidence="1">
    <location>
        <begin position="327"/>
        <end position="338"/>
    </location>
</feature>
<feature type="compositionally biased region" description="Polar residues" evidence="1">
    <location>
        <begin position="483"/>
        <end position="492"/>
    </location>
</feature>
<feature type="compositionally biased region" description="Polar residues" evidence="1">
    <location>
        <begin position="569"/>
        <end position="584"/>
    </location>
</feature>
<evidence type="ECO:0000256" key="1">
    <source>
        <dbReference type="SAM" id="MobiDB-lite"/>
    </source>
</evidence>
<protein>
    <submittedName>
        <fullName evidence="3">Uncharacterized protein</fullName>
    </submittedName>
</protein>
<gene>
    <name evidence="3" type="ORF">BIW11_06874</name>
</gene>
<feature type="region of interest" description="Disordered" evidence="1">
    <location>
        <begin position="141"/>
        <end position="187"/>
    </location>
</feature>
<dbReference type="InParanoid" id="A0A1V9XW65"/>
<keyword evidence="2" id="KW-1133">Transmembrane helix</keyword>
<evidence type="ECO:0000313" key="4">
    <source>
        <dbReference type="Proteomes" id="UP000192247"/>
    </source>
</evidence>
<feature type="compositionally biased region" description="Basic and acidic residues" evidence="1">
    <location>
        <begin position="245"/>
        <end position="264"/>
    </location>
</feature>
<feature type="compositionally biased region" description="Basic and acidic residues" evidence="1">
    <location>
        <begin position="605"/>
        <end position="619"/>
    </location>
</feature>
<comment type="caution">
    <text evidence="3">The sequence shown here is derived from an EMBL/GenBank/DDBJ whole genome shotgun (WGS) entry which is preliminary data.</text>
</comment>
<reference evidence="3 4" key="1">
    <citation type="journal article" date="2017" name="Gigascience">
        <title>Draft genome of the honey bee ectoparasitic mite, Tropilaelaps mercedesae, is shaped by the parasitic life history.</title>
        <authorList>
            <person name="Dong X."/>
            <person name="Armstrong S.D."/>
            <person name="Xia D."/>
            <person name="Makepeace B.L."/>
            <person name="Darby A.C."/>
            <person name="Kadowaki T."/>
        </authorList>
    </citation>
    <scope>NUCLEOTIDE SEQUENCE [LARGE SCALE GENOMIC DNA]</scope>
    <source>
        <strain evidence="3">Wuxi-XJTLU</strain>
    </source>
</reference>
<feature type="compositionally biased region" description="Low complexity" evidence="1">
    <location>
        <begin position="453"/>
        <end position="468"/>
    </location>
</feature>
<keyword evidence="4" id="KW-1185">Reference proteome</keyword>
<keyword evidence="2" id="KW-0472">Membrane</keyword>
<feature type="region of interest" description="Disordered" evidence="1">
    <location>
        <begin position="418"/>
        <end position="702"/>
    </location>
</feature>
<organism evidence="3 4">
    <name type="scientific">Tropilaelaps mercedesae</name>
    <dbReference type="NCBI Taxonomy" id="418985"/>
    <lineage>
        <taxon>Eukaryota</taxon>
        <taxon>Metazoa</taxon>
        <taxon>Ecdysozoa</taxon>
        <taxon>Arthropoda</taxon>
        <taxon>Chelicerata</taxon>
        <taxon>Arachnida</taxon>
        <taxon>Acari</taxon>
        <taxon>Parasitiformes</taxon>
        <taxon>Mesostigmata</taxon>
        <taxon>Gamasina</taxon>
        <taxon>Dermanyssoidea</taxon>
        <taxon>Laelapidae</taxon>
        <taxon>Tropilaelaps</taxon>
    </lineage>
</organism>
<feature type="transmembrane region" description="Helical" evidence="2">
    <location>
        <begin position="776"/>
        <end position="795"/>
    </location>
</feature>
<feature type="compositionally biased region" description="Polar residues" evidence="1">
    <location>
        <begin position="342"/>
        <end position="351"/>
    </location>
</feature>
<feature type="compositionally biased region" description="Basic and acidic residues" evidence="1">
    <location>
        <begin position="510"/>
        <end position="525"/>
    </location>
</feature>
<feature type="compositionally biased region" description="Basic residues" evidence="1">
    <location>
        <begin position="545"/>
        <end position="556"/>
    </location>
</feature>
<dbReference type="Proteomes" id="UP000192247">
    <property type="component" value="Unassembled WGS sequence"/>
</dbReference>
<name>A0A1V9XW65_9ACAR</name>
<feature type="compositionally biased region" description="Polar residues" evidence="1">
    <location>
        <begin position="366"/>
        <end position="375"/>
    </location>
</feature>
<evidence type="ECO:0000256" key="2">
    <source>
        <dbReference type="SAM" id="Phobius"/>
    </source>
</evidence>
<feature type="compositionally biased region" description="Polar residues" evidence="1">
    <location>
        <begin position="316"/>
        <end position="326"/>
    </location>
</feature>
<feature type="compositionally biased region" description="Low complexity" evidence="1">
    <location>
        <begin position="298"/>
        <end position="310"/>
    </location>
</feature>
<keyword evidence="2" id="KW-0812">Transmembrane</keyword>
<feature type="compositionally biased region" description="Basic and acidic residues" evidence="1">
    <location>
        <begin position="534"/>
        <end position="544"/>
    </location>
</feature>
<feature type="compositionally biased region" description="Polar residues" evidence="1">
    <location>
        <begin position="438"/>
        <end position="452"/>
    </location>
</feature>
<dbReference type="EMBL" id="MNPL01003105">
    <property type="protein sequence ID" value="OQR77744.1"/>
    <property type="molecule type" value="Genomic_DNA"/>
</dbReference>
<proteinExistence type="predicted"/>
<sequence length="812" mass="91204">MATTSLPKLALSKQVSENTVCDASSEAHIEHPEVVKLRIRVNDEKFLKRYEKKLADSGAETEFLSEDDDKYGLRRIRHHHVSKHRRKIDPTLVGTWKGRYMYWSGRISSKSVAAVHCADGSLERTSHEWAENAPEVVNIHRRPTLTDAVGDQGQGDKLDCTESSYEGSRGPENFPAEPSTKGKSKRNPQEMQILEKGSMVNTITRTSTKTPRKYSAVGEMSTRTKPLTIKMVPTDKSQMIKLTRRKLEDPNQQDHTETLEKAEQLKSNLSVSTLPSRLCSRYSSPHQIERKQIQTPLSSENNSNGVSNNESRNRQKIFTRSLSTSKADSKRSKRRPLDDISQIISTEQANSSEDRNARGKRRSSRLHLQNNEDSTLSLLSTTGEYTLWDAEEPSAHLKSPMASSANFPKSIYPLRKHKKGSSLSGLGPHESYGYLHNEPTSTKITTPSQQLKSYSNASRSSSSIPARRPSSRGRETGSMIDWPSTSTDRQLPSSSSSSHDEPIVPKGLKRFKEVMTSEEHTDSGKFRKISSPRNAEKSHWQERKGFRKPINMHRSARGPTNSLRDEQAPNKSLKSSRRSIINSETDSRHSKSLLLPDLSTMFQKRTKEGGTKHPRRLESTHTTSNTEMSYGRHSSKKFRLGPNKISTNSQSIPNSRSTKSSLSAPPNRSDASRVDNVLKSPKSIEGGTGCPNPRDNLDSYSDTAGVRITGSEAPNIERSSKKDFEVGNIYENSYESGSLSPQGRLIPTTNPQANTACQCALRGKQSCSLLHAQVRVWWVILLFILLVIFHAKLLYRTQELISARRVRRWYEL</sequence>
<feature type="region of interest" description="Disordered" evidence="1">
    <location>
        <begin position="244"/>
        <end position="268"/>
    </location>
</feature>